<dbReference type="InterPro" id="IPR011333">
    <property type="entry name" value="SKP1/BTB/POZ_sf"/>
</dbReference>
<gene>
    <name evidence="3" type="ORF">ALEPTO_LOCUS696</name>
</gene>
<evidence type="ECO:0000259" key="2">
    <source>
        <dbReference type="PROSITE" id="PS50097"/>
    </source>
</evidence>
<proteinExistence type="predicted"/>
<dbReference type="InterPro" id="IPR000210">
    <property type="entry name" value="BTB/POZ_dom"/>
</dbReference>
<dbReference type="InterPro" id="IPR036770">
    <property type="entry name" value="Ankyrin_rpt-contain_sf"/>
</dbReference>
<dbReference type="SUPFAM" id="SSF54695">
    <property type="entry name" value="POZ domain"/>
    <property type="match status" value="1"/>
</dbReference>
<dbReference type="EMBL" id="CAJVPS010000055">
    <property type="protein sequence ID" value="CAG8446161.1"/>
    <property type="molecule type" value="Genomic_DNA"/>
</dbReference>
<feature type="region of interest" description="Disordered" evidence="1">
    <location>
        <begin position="333"/>
        <end position="369"/>
    </location>
</feature>
<dbReference type="Gene3D" id="1.25.40.420">
    <property type="match status" value="1"/>
</dbReference>
<accession>A0A9N8VCA7</accession>
<organism evidence="3 4">
    <name type="scientific">Ambispora leptoticha</name>
    <dbReference type="NCBI Taxonomy" id="144679"/>
    <lineage>
        <taxon>Eukaryota</taxon>
        <taxon>Fungi</taxon>
        <taxon>Fungi incertae sedis</taxon>
        <taxon>Mucoromycota</taxon>
        <taxon>Glomeromycotina</taxon>
        <taxon>Glomeromycetes</taxon>
        <taxon>Archaeosporales</taxon>
        <taxon>Ambisporaceae</taxon>
        <taxon>Ambispora</taxon>
    </lineage>
</organism>
<dbReference type="Proteomes" id="UP000789508">
    <property type="component" value="Unassembled WGS sequence"/>
</dbReference>
<comment type="caution">
    <text evidence="3">The sequence shown here is derived from an EMBL/GenBank/DDBJ whole genome shotgun (WGS) entry which is preliminary data.</text>
</comment>
<dbReference type="Pfam" id="PF00651">
    <property type="entry name" value="BTB"/>
    <property type="match status" value="1"/>
</dbReference>
<protein>
    <submittedName>
        <fullName evidence="3">8316_t:CDS:1</fullName>
    </submittedName>
</protein>
<dbReference type="AlphaFoldDB" id="A0A9N8VCA7"/>
<feature type="domain" description="BTB" evidence="2">
    <location>
        <begin position="26"/>
        <end position="99"/>
    </location>
</feature>
<evidence type="ECO:0000313" key="4">
    <source>
        <dbReference type="Proteomes" id="UP000789508"/>
    </source>
</evidence>
<keyword evidence="4" id="KW-1185">Reference proteome</keyword>
<dbReference type="GO" id="GO:0005737">
    <property type="term" value="C:cytoplasm"/>
    <property type="evidence" value="ECO:0007669"/>
    <property type="project" value="TreeGrafter"/>
</dbReference>
<dbReference type="Gene3D" id="1.25.40.20">
    <property type="entry name" value="Ankyrin repeat-containing domain"/>
    <property type="match status" value="1"/>
</dbReference>
<reference evidence="3" key="1">
    <citation type="submission" date="2021-06" db="EMBL/GenBank/DDBJ databases">
        <authorList>
            <person name="Kallberg Y."/>
            <person name="Tangrot J."/>
            <person name="Rosling A."/>
        </authorList>
    </citation>
    <scope>NUCLEOTIDE SEQUENCE</scope>
    <source>
        <strain evidence="3">FL130A</strain>
    </source>
</reference>
<dbReference type="PANTHER" id="PTHR46306">
    <property type="entry name" value="BTB/POZ DOMAIN-CONTAINING PROTEIN 9"/>
    <property type="match status" value="1"/>
</dbReference>
<dbReference type="Gene3D" id="3.30.710.10">
    <property type="entry name" value="Potassium Channel Kv1.1, Chain A"/>
    <property type="match status" value="1"/>
</dbReference>
<name>A0A9N8VCA7_9GLOM</name>
<dbReference type="CDD" id="cd18186">
    <property type="entry name" value="BTB_POZ_ZBTB_KLHL-like"/>
    <property type="match status" value="1"/>
</dbReference>
<dbReference type="PROSITE" id="PS50097">
    <property type="entry name" value="BTB"/>
    <property type="match status" value="1"/>
</dbReference>
<dbReference type="SMART" id="SM00225">
    <property type="entry name" value="BTB"/>
    <property type="match status" value="1"/>
</dbReference>
<evidence type="ECO:0000256" key="1">
    <source>
        <dbReference type="SAM" id="MobiDB-lite"/>
    </source>
</evidence>
<dbReference type="PANTHER" id="PTHR46306:SF1">
    <property type="entry name" value="BTB_POZ DOMAIN-CONTAINING PROTEIN 9"/>
    <property type="match status" value="1"/>
</dbReference>
<evidence type="ECO:0000313" key="3">
    <source>
        <dbReference type="EMBL" id="CAG8446161.1"/>
    </source>
</evidence>
<dbReference type="SUPFAM" id="SSF48403">
    <property type="entry name" value="Ankyrin repeat"/>
    <property type="match status" value="1"/>
</dbReference>
<sequence length="778" mass="90507">MFSINELRHEFLQDISSIYDKQTNNYDVKIIVSSINGEKIFNAHSVILCARSSYFNAAILNEEMVKEENKFILRKPNIQPNIFECILKFLYTGEIDLEKEIRNNDIDYLSLLAAADELILDSLLDYIQLYLLNNDKTYIQENFIKTLDVAWQHTSYTKLRTYCESVYRENPQLIFDAGDFSLLSSTNLEIILKRNDLNIPEIKIWQRLIDWGKANHSELQSDVSTWSERNFEQLKEVIGPHLKHIRFFLLKSNDYYTKVRPYKKILPTKLRQDLKVFYYMEENKLPSGSLGLRDYSNNQEPSLFDVWNVHLIGHDEGSNFTQPTGRAVIIPSPPSYISKDSPQNQFRPPPYASYESPQNPLHVSSWDDPKQPYVPPTIRQNNPTLSVSLPKLQNKLGNSRQSSRITEEDVTTNELIYKKTCTEIYTQFYDYFRRDIFSPRCHPGVHAAIGDISGFNWHLNNDPKAFKGCQFFSEFGDYSKIVQIQKNQKLPKFAYMELYEIILIYTPFEKKIAFLNSLHHHYGNSISSQDSSEPTPFHSLVLHNFYFHSDLMYSGSTSCLHPISDEIRINPEDIEAVVKWLTGKGFSINTLNRTGHSALGLAIRLENTSALDKQFLKISPRNKKWSHDLILAMVANGASIYGDTDFNEESRSMYINIKKKVPAYPNHLWTAVKYGFDIDILRTMITNIEDIQKEWNEQEGGKKWNLLKFSAKYDHLDMVKHLLENYIEFHSKDIIAKAIKKTPLGKTREYMNTWVGRSGEEKLKDFRLKFLESGTESF</sequence>
<dbReference type="InterPro" id="IPR052407">
    <property type="entry name" value="BTB_POZ_domain_cont_9"/>
</dbReference>
<dbReference type="OrthoDB" id="2256373at2759"/>